<dbReference type="EMBL" id="JACHMK010000001">
    <property type="protein sequence ID" value="MBB6335276.1"/>
    <property type="molecule type" value="Genomic_DNA"/>
</dbReference>
<feature type="domain" description="Polyphosphate kinase-2-related" evidence="2">
    <location>
        <begin position="92"/>
        <end position="325"/>
    </location>
</feature>
<evidence type="ECO:0000313" key="3">
    <source>
        <dbReference type="EMBL" id="MBB6335276.1"/>
    </source>
</evidence>
<feature type="compositionally biased region" description="Basic and acidic residues" evidence="1">
    <location>
        <begin position="51"/>
        <end position="64"/>
    </location>
</feature>
<dbReference type="GO" id="GO:0006797">
    <property type="term" value="P:polyphosphate metabolic process"/>
    <property type="evidence" value="ECO:0007669"/>
    <property type="project" value="InterPro"/>
</dbReference>
<evidence type="ECO:0000259" key="2">
    <source>
        <dbReference type="Pfam" id="PF03976"/>
    </source>
</evidence>
<dbReference type="Pfam" id="PF03976">
    <property type="entry name" value="PPK2"/>
    <property type="match status" value="1"/>
</dbReference>
<keyword evidence="4" id="KW-1185">Reference proteome</keyword>
<name>A0A923E3C6_9ACTO</name>
<dbReference type="GO" id="GO:0016776">
    <property type="term" value="F:phosphotransferase activity, phosphate group as acceptor"/>
    <property type="evidence" value="ECO:0007669"/>
    <property type="project" value="InterPro"/>
</dbReference>
<dbReference type="InterPro" id="IPR027417">
    <property type="entry name" value="P-loop_NTPase"/>
</dbReference>
<sequence length="383" mass="42681">MGAKKDAKRAKAEAKARAKAVSRAKAIAEDARAKKRKKNKKGTGAQTPPEPRLHGPARDWDVDPRSALAVGPDFDLESLARDATPGWSGGRKAAEKALASRAEDFSELQERLYASSKGEARDSVLLIIQGLDTAGKGGIVRHVVGQVDPQGVALTAFKAPTEEERAHDFLWRIRPRLPRPGMIGVFDRSHYEDLLVPTAAALTGESSRFCADEDELNRRYHDIYDMEVEAIRSGTRVIKICLVISYAEQGARLLERLERPDKHWKFSMGDLDTRDRWSAYQRAYSEVISRTSTRIAPWYVVPADHKWYARLAVQEILVRALEEIDPKWPAADFDVEEAKRRLEAQTSPEALHLHRNERIAAQSAPEPASTSTIVLEPLDPIGG</sequence>
<dbReference type="AlphaFoldDB" id="A0A923E3C6"/>
<dbReference type="PANTHER" id="PTHR34383:SF3">
    <property type="entry name" value="POLYPHOSPHATE:AMP PHOSPHOTRANSFERASE"/>
    <property type="match status" value="1"/>
</dbReference>
<reference evidence="3" key="1">
    <citation type="submission" date="2020-08" db="EMBL/GenBank/DDBJ databases">
        <title>Sequencing the genomes of 1000 actinobacteria strains.</title>
        <authorList>
            <person name="Klenk H.-P."/>
        </authorList>
    </citation>
    <scope>NUCLEOTIDE SEQUENCE</scope>
    <source>
        <strain evidence="3">DSM 10695</strain>
    </source>
</reference>
<comment type="caution">
    <text evidence="3">The sequence shown here is derived from an EMBL/GenBank/DDBJ whole genome shotgun (WGS) entry which is preliminary data.</text>
</comment>
<dbReference type="SUPFAM" id="SSF52540">
    <property type="entry name" value="P-loop containing nucleoside triphosphate hydrolases"/>
    <property type="match status" value="1"/>
</dbReference>
<dbReference type="PANTHER" id="PTHR34383">
    <property type="entry name" value="POLYPHOSPHATE:AMP PHOSPHOTRANSFERASE-RELATED"/>
    <property type="match status" value="1"/>
</dbReference>
<evidence type="ECO:0000313" key="4">
    <source>
        <dbReference type="Proteomes" id="UP000617426"/>
    </source>
</evidence>
<feature type="region of interest" description="Disordered" evidence="1">
    <location>
        <begin position="345"/>
        <end position="383"/>
    </location>
</feature>
<dbReference type="InterPro" id="IPR022300">
    <property type="entry name" value="PPK2-rel_1"/>
</dbReference>
<feature type="region of interest" description="Disordered" evidence="1">
    <location>
        <begin position="1"/>
        <end position="64"/>
    </location>
</feature>
<dbReference type="InterPro" id="IPR022488">
    <property type="entry name" value="PPK2-related"/>
</dbReference>
<organism evidence="3 4">
    <name type="scientific">Schaalia hyovaginalis</name>
    <dbReference type="NCBI Taxonomy" id="29316"/>
    <lineage>
        <taxon>Bacteria</taxon>
        <taxon>Bacillati</taxon>
        <taxon>Actinomycetota</taxon>
        <taxon>Actinomycetes</taxon>
        <taxon>Actinomycetales</taxon>
        <taxon>Actinomycetaceae</taxon>
        <taxon>Schaalia</taxon>
    </lineage>
</organism>
<protein>
    <submittedName>
        <fullName evidence="3">PPK2 family polyphosphate:nucleotide phosphotransferase</fullName>
    </submittedName>
</protein>
<dbReference type="Gene3D" id="3.40.50.300">
    <property type="entry name" value="P-loop containing nucleotide triphosphate hydrolases"/>
    <property type="match status" value="1"/>
</dbReference>
<dbReference type="RefSeq" id="WP_184453585.1">
    <property type="nucleotide sequence ID" value="NZ_JACHMK010000001.1"/>
</dbReference>
<gene>
    <name evidence="3" type="ORF">HD592_001841</name>
</gene>
<dbReference type="NCBIfam" id="TIGR03709">
    <property type="entry name" value="PPK2_rel_1"/>
    <property type="match status" value="1"/>
</dbReference>
<evidence type="ECO:0000256" key="1">
    <source>
        <dbReference type="SAM" id="MobiDB-lite"/>
    </source>
</evidence>
<accession>A0A923E3C6</accession>
<dbReference type="Proteomes" id="UP000617426">
    <property type="component" value="Unassembled WGS sequence"/>
</dbReference>
<proteinExistence type="predicted"/>